<feature type="transmembrane region" description="Helical" evidence="6">
    <location>
        <begin position="238"/>
        <end position="261"/>
    </location>
</feature>
<feature type="transmembrane region" description="Helical" evidence="6">
    <location>
        <begin position="63"/>
        <end position="84"/>
    </location>
</feature>
<evidence type="ECO:0000313" key="7">
    <source>
        <dbReference type="EMBL" id="PZQ48967.1"/>
    </source>
</evidence>
<comment type="similarity">
    <text evidence="2">Belongs to the autoinducer-2 exporter (AI-2E) (TC 2.A.86) family.</text>
</comment>
<dbReference type="InterPro" id="IPR002549">
    <property type="entry name" value="AI-2E-like"/>
</dbReference>
<evidence type="ECO:0000256" key="1">
    <source>
        <dbReference type="ARBA" id="ARBA00004141"/>
    </source>
</evidence>
<dbReference type="PANTHER" id="PTHR21716">
    <property type="entry name" value="TRANSMEMBRANE PROTEIN"/>
    <property type="match status" value="1"/>
</dbReference>
<organism evidence="7 8">
    <name type="scientific">Rhodovulum sulfidophilum</name>
    <name type="common">Rhodobacter sulfidophilus</name>
    <dbReference type="NCBI Taxonomy" id="35806"/>
    <lineage>
        <taxon>Bacteria</taxon>
        <taxon>Pseudomonadati</taxon>
        <taxon>Pseudomonadota</taxon>
        <taxon>Alphaproteobacteria</taxon>
        <taxon>Rhodobacterales</taxon>
        <taxon>Paracoccaceae</taxon>
        <taxon>Rhodovulum</taxon>
    </lineage>
</organism>
<evidence type="ECO:0000313" key="8">
    <source>
        <dbReference type="Proteomes" id="UP000249185"/>
    </source>
</evidence>
<dbReference type="GO" id="GO:0016020">
    <property type="term" value="C:membrane"/>
    <property type="evidence" value="ECO:0007669"/>
    <property type="project" value="UniProtKB-SubCell"/>
</dbReference>
<feature type="transmembrane region" description="Helical" evidence="6">
    <location>
        <begin position="206"/>
        <end position="231"/>
    </location>
</feature>
<dbReference type="PANTHER" id="PTHR21716:SF64">
    <property type="entry name" value="AI-2 TRANSPORT PROTEIN TQSA"/>
    <property type="match status" value="1"/>
</dbReference>
<feature type="transmembrane region" description="Helical" evidence="6">
    <location>
        <begin position="267"/>
        <end position="292"/>
    </location>
</feature>
<protein>
    <submittedName>
        <fullName evidence="7">AI-2E family transporter</fullName>
    </submittedName>
</protein>
<evidence type="ECO:0000256" key="6">
    <source>
        <dbReference type="SAM" id="Phobius"/>
    </source>
</evidence>
<sequence>MAMTAAQQWRIWGLAVLGFLALLWLLAGTLLPFFAGAALAYLLDPLADRLERIGLGRVTATTIIALGLTLCVAVGFLVAVPALIEQSQALATAVPDYVGQLTDFLSERFPQAFDETSALRRGLTSAEGTLREGGGAVLSQVLASSLEVLNFLFVLVVTPVVAFYLLLDWDHFVARVNAALPRAHAPTIRRLCREIDAVMAGFVRGQLLVCLILGAFYAAALMVIGLPYGFLIGMISGVIVFIPFVGSTVGLVLATSIAAFSFWDQPIWIFVTAGVYLFGQFVEGNILSPMLVGKSVGLHPVTLMLALSVFGVLFGFTGLLIAVPLAAALGVLGRFAFEKYLESPLYSGSVALPPDEEE</sequence>
<name>A0A2W5PVX3_RHOSU</name>
<evidence type="ECO:0000256" key="4">
    <source>
        <dbReference type="ARBA" id="ARBA00022989"/>
    </source>
</evidence>
<dbReference type="GO" id="GO:0055085">
    <property type="term" value="P:transmembrane transport"/>
    <property type="evidence" value="ECO:0007669"/>
    <property type="project" value="TreeGrafter"/>
</dbReference>
<keyword evidence="5 6" id="KW-0472">Membrane</keyword>
<evidence type="ECO:0000256" key="2">
    <source>
        <dbReference type="ARBA" id="ARBA00009773"/>
    </source>
</evidence>
<keyword evidence="4 6" id="KW-1133">Transmembrane helix</keyword>
<gene>
    <name evidence="7" type="ORF">DI556_12495</name>
</gene>
<feature type="transmembrane region" description="Helical" evidence="6">
    <location>
        <begin position="12"/>
        <end position="43"/>
    </location>
</feature>
<comment type="caution">
    <text evidence="7">The sequence shown here is derived from an EMBL/GenBank/DDBJ whole genome shotgun (WGS) entry which is preliminary data.</text>
</comment>
<dbReference type="AlphaFoldDB" id="A0A2W5PVX3"/>
<feature type="transmembrane region" description="Helical" evidence="6">
    <location>
        <begin position="148"/>
        <end position="167"/>
    </location>
</feature>
<dbReference type="Proteomes" id="UP000249185">
    <property type="component" value="Unassembled WGS sequence"/>
</dbReference>
<dbReference type="Pfam" id="PF01594">
    <property type="entry name" value="AI-2E_transport"/>
    <property type="match status" value="1"/>
</dbReference>
<proteinExistence type="inferred from homology"/>
<evidence type="ECO:0000256" key="5">
    <source>
        <dbReference type="ARBA" id="ARBA00023136"/>
    </source>
</evidence>
<keyword evidence="3 6" id="KW-0812">Transmembrane</keyword>
<dbReference type="EMBL" id="QFPW01000009">
    <property type="protein sequence ID" value="PZQ48967.1"/>
    <property type="molecule type" value="Genomic_DNA"/>
</dbReference>
<evidence type="ECO:0000256" key="3">
    <source>
        <dbReference type="ARBA" id="ARBA00022692"/>
    </source>
</evidence>
<feature type="transmembrane region" description="Helical" evidence="6">
    <location>
        <begin position="304"/>
        <end position="337"/>
    </location>
</feature>
<accession>A0A2W5PVX3</accession>
<reference evidence="7 8" key="1">
    <citation type="submission" date="2017-08" db="EMBL/GenBank/DDBJ databases">
        <title>Infants hospitalized years apart are colonized by the same room-sourced microbial strains.</title>
        <authorList>
            <person name="Brooks B."/>
            <person name="Olm M.R."/>
            <person name="Firek B.A."/>
            <person name="Baker R."/>
            <person name="Thomas B.C."/>
            <person name="Morowitz M.J."/>
            <person name="Banfield J.F."/>
        </authorList>
    </citation>
    <scope>NUCLEOTIDE SEQUENCE [LARGE SCALE GENOMIC DNA]</scope>
    <source>
        <strain evidence="7">S2_005_002_R2_34</strain>
    </source>
</reference>
<comment type="subcellular location">
    <subcellularLocation>
        <location evidence="1">Membrane</location>
        <topology evidence="1">Multi-pass membrane protein</topology>
    </subcellularLocation>
</comment>